<dbReference type="AlphaFoldDB" id="A0A7X9FP63"/>
<evidence type="ECO:0000313" key="1">
    <source>
        <dbReference type="EMBL" id="NMC61778.1"/>
    </source>
</evidence>
<feature type="non-terminal residue" evidence="1">
    <location>
        <position position="1"/>
    </location>
</feature>
<dbReference type="SMART" id="SM01211">
    <property type="entry name" value="GATase_5"/>
    <property type="match status" value="1"/>
</dbReference>
<dbReference type="Gene3D" id="3.40.50.880">
    <property type="match status" value="1"/>
</dbReference>
<dbReference type="Proteomes" id="UP000524246">
    <property type="component" value="Unassembled WGS sequence"/>
</dbReference>
<proteinExistence type="predicted"/>
<dbReference type="SUPFAM" id="SSF52317">
    <property type="entry name" value="Class I glutamine amidotransferase-like"/>
    <property type="match status" value="1"/>
</dbReference>
<sequence>NGCQLMAAMDMIYPEHQKKIEMRQNESGKFESAFIAVEIQPTKSVLLKDLVGSHLGIWIAHGEGRFLLPEGEDSYDIPIRYSTSEYPANPNGADFNAAAVVSADGRHLAMMPHLERAILPWQWPYYISYDARKQHELSPWILAFRSAKEWVSKKTKRL</sequence>
<protein>
    <submittedName>
        <fullName evidence="1">Phosphoribosylformylglycinamidine synthase</fullName>
    </submittedName>
</protein>
<dbReference type="InterPro" id="IPR029062">
    <property type="entry name" value="Class_I_gatase-like"/>
</dbReference>
<accession>A0A7X9FP63</accession>
<dbReference type="PANTHER" id="PTHR10099:SF1">
    <property type="entry name" value="PHOSPHORIBOSYLFORMYLGLYCINAMIDINE SYNTHASE"/>
    <property type="match status" value="1"/>
</dbReference>
<dbReference type="GO" id="GO:0006164">
    <property type="term" value="P:purine nucleotide biosynthetic process"/>
    <property type="evidence" value="ECO:0007669"/>
    <property type="project" value="TreeGrafter"/>
</dbReference>
<dbReference type="GO" id="GO:0005737">
    <property type="term" value="C:cytoplasm"/>
    <property type="evidence" value="ECO:0007669"/>
    <property type="project" value="TreeGrafter"/>
</dbReference>
<evidence type="ECO:0000313" key="2">
    <source>
        <dbReference type="Proteomes" id="UP000524246"/>
    </source>
</evidence>
<dbReference type="PANTHER" id="PTHR10099">
    <property type="entry name" value="PHOSPHORIBOSYLFORMYLGLYCINAMIDINE SYNTHASE"/>
    <property type="match status" value="1"/>
</dbReference>
<dbReference type="EMBL" id="JAAZON010000046">
    <property type="protein sequence ID" value="NMC61778.1"/>
    <property type="molecule type" value="Genomic_DNA"/>
</dbReference>
<organism evidence="1 2">
    <name type="scientific">SAR324 cluster bacterium</name>
    <dbReference type="NCBI Taxonomy" id="2024889"/>
    <lineage>
        <taxon>Bacteria</taxon>
        <taxon>Deltaproteobacteria</taxon>
        <taxon>SAR324 cluster</taxon>
    </lineage>
</organism>
<dbReference type="GO" id="GO:0004642">
    <property type="term" value="F:phosphoribosylformylglycinamidine synthase activity"/>
    <property type="evidence" value="ECO:0007669"/>
    <property type="project" value="TreeGrafter"/>
</dbReference>
<comment type="caution">
    <text evidence="1">The sequence shown here is derived from an EMBL/GenBank/DDBJ whole genome shotgun (WGS) entry which is preliminary data.</text>
</comment>
<name>A0A7X9FP63_9DELT</name>
<dbReference type="Pfam" id="PF13507">
    <property type="entry name" value="GATase_5"/>
    <property type="match status" value="1"/>
</dbReference>
<reference evidence="1 2" key="1">
    <citation type="journal article" date="2020" name="Biotechnol. Biofuels">
        <title>New insights from the biogas microbiome by comprehensive genome-resolved metagenomics of nearly 1600 species originating from multiple anaerobic digesters.</title>
        <authorList>
            <person name="Campanaro S."/>
            <person name="Treu L."/>
            <person name="Rodriguez-R L.M."/>
            <person name="Kovalovszki A."/>
            <person name="Ziels R.M."/>
            <person name="Maus I."/>
            <person name="Zhu X."/>
            <person name="Kougias P.G."/>
            <person name="Basile A."/>
            <person name="Luo G."/>
            <person name="Schluter A."/>
            <person name="Konstantinidis K.T."/>
            <person name="Angelidaki I."/>
        </authorList>
    </citation>
    <scope>NUCLEOTIDE SEQUENCE [LARGE SCALE GENOMIC DNA]</scope>
    <source>
        <strain evidence="1">AS27yjCOA_65</strain>
    </source>
</reference>
<gene>
    <name evidence="1" type="ORF">GYA55_01275</name>
</gene>